<evidence type="ECO:0000313" key="20">
    <source>
        <dbReference type="Proteomes" id="UP000285060"/>
    </source>
</evidence>
<feature type="non-terminal residue" evidence="19">
    <location>
        <position position="1"/>
    </location>
</feature>
<organism evidence="19 20">
    <name type="scientific">Aphanomyces invadans</name>
    <dbReference type="NCBI Taxonomy" id="157072"/>
    <lineage>
        <taxon>Eukaryota</taxon>
        <taxon>Sar</taxon>
        <taxon>Stramenopiles</taxon>
        <taxon>Oomycota</taxon>
        <taxon>Saprolegniomycetes</taxon>
        <taxon>Saprolegniales</taxon>
        <taxon>Verrucalvaceae</taxon>
        <taxon>Aphanomyces</taxon>
    </lineage>
</organism>
<evidence type="ECO:0000256" key="8">
    <source>
        <dbReference type="ARBA" id="ARBA00022792"/>
    </source>
</evidence>
<feature type="transmembrane region" description="Helical" evidence="18">
    <location>
        <begin position="191"/>
        <end position="211"/>
    </location>
</feature>
<keyword evidence="6 18" id="KW-0812">Transmembrane</keyword>
<keyword evidence="5" id="KW-0679">Respiratory chain</keyword>
<evidence type="ECO:0000256" key="5">
    <source>
        <dbReference type="ARBA" id="ARBA00022660"/>
    </source>
</evidence>
<dbReference type="VEuPathDB" id="FungiDB:H310_03500"/>
<evidence type="ECO:0000256" key="6">
    <source>
        <dbReference type="ARBA" id="ARBA00022692"/>
    </source>
</evidence>
<evidence type="ECO:0000256" key="10">
    <source>
        <dbReference type="ARBA" id="ARBA00022982"/>
    </source>
</evidence>
<evidence type="ECO:0008006" key="21">
    <source>
        <dbReference type="Google" id="ProtNLM"/>
    </source>
</evidence>
<evidence type="ECO:0000256" key="4">
    <source>
        <dbReference type="ARBA" id="ARBA00022448"/>
    </source>
</evidence>
<reference evidence="19 20" key="1">
    <citation type="submission" date="2018-08" db="EMBL/GenBank/DDBJ databases">
        <title>Aphanomyces genome sequencing and annotation.</title>
        <authorList>
            <person name="Minardi D."/>
            <person name="Oidtmann B."/>
            <person name="Van Der Giezen M."/>
            <person name="Studholme D.J."/>
        </authorList>
    </citation>
    <scope>NUCLEOTIDE SEQUENCE [LARGE SCALE GENOMIC DNA]</scope>
    <source>
        <strain evidence="19 20">NJM0002</strain>
    </source>
</reference>
<keyword evidence="4" id="KW-0813">Transport</keyword>
<protein>
    <recommendedName>
        <fullName evidence="21">Alternative oxidase</fullName>
    </recommendedName>
</protein>
<gene>
    <name evidence="19" type="ORF">DYB32_003004</name>
</gene>
<keyword evidence="14" id="KW-0496">Mitochondrion</keyword>
<comment type="cofactor">
    <cofactor evidence="1">
        <name>Fe cation</name>
        <dbReference type="ChEBI" id="CHEBI:24875"/>
    </cofactor>
</comment>
<evidence type="ECO:0000256" key="15">
    <source>
        <dbReference type="ARBA" id="ARBA00023136"/>
    </source>
</evidence>
<evidence type="ECO:0000256" key="11">
    <source>
        <dbReference type="ARBA" id="ARBA00022989"/>
    </source>
</evidence>
<comment type="similarity">
    <text evidence="3">Belongs to the alternative oxidase family.</text>
</comment>
<evidence type="ECO:0000256" key="3">
    <source>
        <dbReference type="ARBA" id="ARBA00008388"/>
    </source>
</evidence>
<feature type="region of interest" description="Disordered" evidence="17">
    <location>
        <begin position="804"/>
        <end position="842"/>
    </location>
</feature>
<keyword evidence="8" id="KW-0999">Mitochondrion inner membrane</keyword>
<keyword evidence="20" id="KW-1185">Reference proteome</keyword>
<accession>A0A3R6VPN6</accession>
<dbReference type="Gene3D" id="1.20.1260.140">
    <property type="entry name" value="Alternative oxidase"/>
    <property type="match status" value="2"/>
</dbReference>
<name>A0A3R6VPN6_9STRA</name>
<keyword evidence="10" id="KW-0249">Electron transport</keyword>
<dbReference type="Gene3D" id="1.20.58.340">
    <property type="entry name" value="Magnesium transport protein CorA, transmembrane region"/>
    <property type="match status" value="2"/>
</dbReference>
<sequence>KRCLEHPIRAVIMRHRCIVFPGLQSDVSKLLEATFLAHLVESPDTPFEFTYVCPSCARVQPTRRALEAVLSTITTWHATQVAQGQLEANVVLKTLDSADRPRDEFERLRVVQRRFDELKTRVQEIHSLLATFLDNDDDLHHLFDADEATSLVEVYAQRTFTTLSAIVLQLTKANNTESSLHLKWTSKRNQLLLVDVPLKLLFVGMWIASFWTAAAAMNVESPWSNLDDGGLFFWCVFGGLALVGCGVFVVAVVYLRQRGIRVTFSAPMEVPSVAPTLASMLPTPGSGDVDRLTTRCLGAHSALETILAAKCQLLADDLYKLGGIGRQQLEWMAADETNMSVLDNLRMVKNAMSDLELQVNAFRRMLMDILDSDEELHMLHLTKVGAASLVALSSCRRLTSLLETYLQTNYSTGAAVELMLYNIQNTEAIVLMKLDAKRNYLIVVDLLLTLATTAIAIPNFIVNAFAMNLVSGVKQLDGMFWTLIAVAAACPVVMYVAALRHLRKTGADAHFTHQPKLTEWENPIPHAIYTADEVNQIQETHRDPEELHAKVALCAVRLLRGGFDLVSRYKGPGGGMTSTDWLHRCLFLETVAGVPGMVAGMSRHLRSLRTMKRDQGWIHTLLEEAENERMHLLIFMTMKAPGSLFRLFVVGGQGVFFNLFFVTYLISPKTCHRFVGYLEEEAVHTYTALIQDIENGHAGTWKTDAAPAIGRKYYHLPDDATVLDMIKCIRADEANHRDVNHTFANLDNEKDVNPFLHVHRKYHHDNNGHISIDRQRISQQPLAMVDRVPPAQLVRYITKQLHHQTNLSSSRVEKRSHATSAPSTAKKPRKGSPPRWENPIRHPMYSASDVDHVEQTHREPRTMAEQAAHVAVRLLRRGFDFVSQYKGAGGGMTRQDWLNRCIFLETIAGVPGIVAGMIRHLRSLRNMERDRGWIHTHMEEAENERMHLLIFMAMKDPGLLLRFLVKGGQGVFFTLFFASYVASPTTCHRFVGYMEEEAIHTYTTMIQDIEGGSVRSWKDEPAPVIARDYYHLANDATVLDMIKCIRADETQHRDVNHTLADLDWHNDANPFPPWPKDK</sequence>
<evidence type="ECO:0000256" key="18">
    <source>
        <dbReference type="SAM" id="Phobius"/>
    </source>
</evidence>
<dbReference type="GO" id="GO:0046872">
    <property type="term" value="F:metal ion binding"/>
    <property type="evidence" value="ECO:0007669"/>
    <property type="project" value="UniProtKB-KW"/>
</dbReference>
<keyword evidence="11 18" id="KW-1133">Transmembrane helix</keyword>
<dbReference type="GO" id="GO:0010230">
    <property type="term" value="P:alternative respiration"/>
    <property type="evidence" value="ECO:0007669"/>
    <property type="project" value="TreeGrafter"/>
</dbReference>
<evidence type="ECO:0000256" key="13">
    <source>
        <dbReference type="ARBA" id="ARBA00023004"/>
    </source>
</evidence>
<proteinExistence type="inferred from homology"/>
<keyword evidence="7" id="KW-0479">Metal-binding</keyword>
<dbReference type="VEuPathDB" id="FungiDB:H310_03499"/>
<evidence type="ECO:0000256" key="12">
    <source>
        <dbReference type="ARBA" id="ARBA00023002"/>
    </source>
</evidence>
<keyword evidence="15 18" id="KW-0472">Membrane</keyword>
<dbReference type="GO" id="GO:0009916">
    <property type="term" value="F:alternative oxidase activity"/>
    <property type="evidence" value="ECO:0007669"/>
    <property type="project" value="InterPro"/>
</dbReference>
<dbReference type="GO" id="GO:0005743">
    <property type="term" value="C:mitochondrial inner membrane"/>
    <property type="evidence" value="ECO:0007669"/>
    <property type="project" value="UniProtKB-SubCell"/>
</dbReference>
<dbReference type="PANTHER" id="PTHR31803:SF3">
    <property type="entry name" value="ALTERNATIVE OXIDASE"/>
    <property type="match status" value="1"/>
</dbReference>
<evidence type="ECO:0000256" key="17">
    <source>
        <dbReference type="SAM" id="MobiDB-lite"/>
    </source>
</evidence>
<keyword evidence="13" id="KW-0408">Iron</keyword>
<evidence type="ECO:0000313" key="19">
    <source>
        <dbReference type="EMBL" id="RHY31963.1"/>
    </source>
</evidence>
<dbReference type="EMBL" id="QUSY01000171">
    <property type="protein sequence ID" value="RHY31963.1"/>
    <property type="molecule type" value="Genomic_DNA"/>
</dbReference>
<dbReference type="AlphaFoldDB" id="A0A3R6VPN6"/>
<dbReference type="CDD" id="cd01053">
    <property type="entry name" value="AOX"/>
    <property type="match status" value="2"/>
</dbReference>
<comment type="caution">
    <text evidence="19">The sequence shown here is derived from an EMBL/GenBank/DDBJ whole genome shotgun (WGS) entry which is preliminary data.</text>
</comment>
<keyword evidence="12" id="KW-0560">Oxidoreductase</keyword>
<evidence type="ECO:0000256" key="9">
    <source>
        <dbReference type="ARBA" id="ARBA00022946"/>
    </source>
</evidence>
<comment type="subcellular location">
    <subcellularLocation>
        <location evidence="2">Mitochondrion inner membrane</location>
    </subcellularLocation>
</comment>
<dbReference type="Pfam" id="PF22099">
    <property type="entry name" value="MRS2-like"/>
    <property type="match status" value="2"/>
</dbReference>
<evidence type="ECO:0000256" key="1">
    <source>
        <dbReference type="ARBA" id="ARBA00001962"/>
    </source>
</evidence>
<keyword evidence="9" id="KW-0809">Transit peptide</keyword>
<dbReference type="InterPro" id="IPR039204">
    <property type="entry name" value="MRS2-like"/>
</dbReference>
<dbReference type="InterPro" id="IPR002680">
    <property type="entry name" value="AOX"/>
</dbReference>
<evidence type="ECO:0000256" key="7">
    <source>
        <dbReference type="ARBA" id="ARBA00022723"/>
    </source>
</evidence>
<dbReference type="Pfam" id="PF01786">
    <property type="entry name" value="AOX"/>
    <property type="match status" value="2"/>
</dbReference>
<evidence type="ECO:0000256" key="2">
    <source>
        <dbReference type="ARBA" id="ARBA00004273"/>
    </source>
</evidence>
<evidence type="ECO:0000256" key="16">
    <source>
        <dbReference type="ARBA" id="ARBA00025285"/>
    </source>
</evidence>
<comment type="function">
    <text evidence="16">Catalyzes cyanide-resistant oxygen consumption. May increase respiration when the cytochrome respiratory pathway is restricted, or in response to low temperatures.</text>
</comment>
<evidence type="ECO:0000256" key="14">
    <source>
        <dbReference type="ARBA" id="ARBA00023128"/>
    </source>
</evidence>
<dbReference type="InterPro" id="IPR038659">
    <property type="entry name" value="AOX_sf"/>
</dbReference>
<dbReference type="PANTHER" id="PTHR31803">
    <property type="entry name" value="ALTERNATIVE OXIDASE"/>
    <property type="match status" value="1"/>
</dbReference>
<dbReference type="FunFam" id="1.20.1260.140:FF:000002">
    <property type="entry name" value="Alternative oxidase"/>
    <property type="match status" value="2"/>
</dbReference>
<feature type="transmembrane region" description="Helical" evidence="18">
    <location>
        <begin position="231"/>
        <end position="255"/>
    </location>
</feature>
<dbReference type="Proteomes" id="UP000285060">
    <property type="component" value="Unassembled WGS sequence"/>
</dbReference>
<feature type="transmembrane region" description="Helical" evidence="18">
    <location>
        <begin position="478"/>
        <end position="498"/>
    </location>
</feature>
<feature type="transmembrane region" description="Helical" evidence="18">
    <location>
        <begin position="440"/>
        <end position="466"/>
    </location>
</feature>
<feature type="transmembrane region" description="Helical" evidence="18">
    <location>
        <begin position="644"/>
        <end position="666"/>
    </location>
</feature>
<dbReference type="VEuPathDB" id="FungiDB:H310_03498"/>